<organism evidence="2 3">
    <name type="scientific">Selenomonas timonae</name>
    <dbReference type="NCBI Taxonomy" id="2754044"/>
    <lineage>
        <taxon>Bacteria</taxon>
        <taxon>Bacillati</taxon>
        <taxon>Bacillota</taxon>
        <taxon>Negativicutes</taxon>
        <taxon>Selenomonadales</taxon>
        <taxon>Selenomonadaceae</taxon>
        <taxon>Selenomonas</taxon>
    </lineage>
</organism>
<name>A0A7G7VJ88_9FIRM</name>
<keyword evidence="1" id="KW-0472">Membrane</keyword>
<accession>A0A7G7VJ88</accession>
<dbReference type="RefSeq" id="WP_185980215.1">
    <property type="nucleotide sequence ID" value="NZ_CP060204.1"/>
</dbReference>
<protein>
    <submittedName>
        <fullName evidence="2">Uncharacterized protein</fullName>
    </submittedName>
</protein>
<evidence type="ECO:0000256" key="1">
    <source>
        <dbReference type="SAM" id="Phobius"/>
    </source>
</evidence>
<feature type="transmembrane region" description="Helical" evidence="1">
    <location>
        <begin position="94"/>
        <end position="113"/>
    </location>
</feature>
<keyword evidence="3" id="KW-1185">Reference proteome</keyword>
<gene>
    <name evidence="2" type="ORF">H1B31_10080</name>
</gene>
<keyword evidence="1" id="KW-0812">Transmembrane</keyword>
<keyword evidence="1" id="KW-1133">Transmembrane helix</keyword>
<dbReference type="EMBL" id="CP060204">
    <property type="protein sequence ID" value="QNH54181.1"/>
    <property type="molecule type" value="Genomic_DNA"/>
</dbReference>
<dbReference type="KEGG" id="stim:H1B31_10080"/>
<dbReference type="AlphaFoldDB" id="A0A7G7VJ88"/>
<evidence type="ECO:0000313" key="3">
    <source>
        <dbReference type="Proteomes" id="UP000515480"/>
    </source>
</evidence>
<proteinExistence type="predicted"/>
<evidence type="ECO:0000313" key="2">
    <source>
        <dbReference type="EMBL" id="QNH54181.1"/>
    </source>
</evidence>
<sequence>MGFHYRFFDRDQEKTDEMGIPLTRADIDARERSKEPERIFSRGEQTGIVLSSVIFAYGWTEGDLSLVFFCLSFLMFELRKIVQRFSRSYGKSIANAMQGFSIALILGALVMVLTT</sequence>
<reference evidence="2 3" key="1">
    <citation type="submission" date="2020-07" db="EMBL/GenBank/DDBJ databases">
        <title>Complete genome and description of Selenomonas timonensis sp. nov., a new bacterium isolated from a gingivitis subject.</title>
        <authorList>
            <person name="Antezack A."/>
        </authorList>
    </citation>
    <scope>NUCLEOTIDE SEQUENCE [LARGE SCALE GENOMIC DNA]</scope>
    <source>
        <strain evidence="2 3">Marseille-Q3039</strain>
    </source>
</reference>
<dbReference type="Proteomes" id="UP000515480">
    <property type="component" value="Chromosome"/>
</dbReference>